<dbReference type="EMBL" id="JAJEQR010000145">
    <property type="protein sequence ID" value="MCC2232925.1"/>
    <property type="molecule type" value="Genomic_DNA"/>
</dbReference>
<dbReference type="RefSeq" id="WP_308455281.1">
    <property type="nucleotide sequence ID" value="NZ_JAJEQR010000145.1"/>
</dbReference>
<accession>A0AAE3EEL8</accession>
<organism evidence="1 2">
    <name type="scientific">Hominifimenecus microfluidus</name>
    <dbReference type="NCBI Taxonomy" id="2885348"/>
    <lineage>
        <taxon>Bacteria</taxon>
        <taxon>Bacillati</taxon>
        <taxon>Bacillota</taxon>
        <taxon>Clostridia</taxon>
        <taxon>Lachnospirales</taxon>
        <taxon>Lachnospiraceae</taxon>
        <taxon>Hominifimenecus</taxon>
    </lineage>
</organism>
<evidence type="ECO:0000313" key="1">
    <source>
        <dbReference type="EMBL" id="MCC2232925.1"/>
    </source>
</evidence>
<proteinExistence type="predicted"/>
<dbReference type="Proteomes" id="UP001198182">
    <property type="component" value="Unassembled WGS sequence"/>
</dbReference>
<keyword evidence="2" id="KW-1185">Reference proteome</keyword>
<protein>
    <submittedName>
        <fullName evidence="1">Uncharacterized protein</fullName>
    </submittedName>
</protein>
<reference evidence="1" key="1">
    <citation type="submission" date="2021-10" db="EMBL/GenBank/DDBJ databases">
        <title>Anaerobic single-cell dispensing facilitates the cultivation of human gut bacteria.</title>
        <authorList>
            <person name="Afrizal A."/>
        </authorList>
    </citation>
    <scope>NUCLEOTIDE SEQUENCE</scope>
    <source>
        <strain evidence="1">CLA-AA-H215</strain>
    </source>
</reference>
<evidence type="ECO:0000313" key="2">
    <source>
        <dbReference type="Proteomes" id="UP001198182"/>
    </source>
</evidence>
<gene>
    <name evidence="1" type="ORF">LKD81_18465</name>
</gene>
<dbReference type="AlphaFoldDB" id="A0AAE3EEL8"/>
<name>A0AAE3EEL8_9FIRM</name>
<comment type="caution">
    <text evidence="1">The sequence shown here is derived from an EMBL/GenBank/DDBJ whole genome shotgun (WGS) entry which is preliminary data.</text>
</comment>
<sequence>MEDIFRTVQSFVCYPDGFPGNVVPAFQVIDHLTDHRLLTFVTGIELHPDRDLMSIKKEPHSDNRIFSILFGRALPAEIILPVDFKVKVCTVEISMRSIKRIVPVDLMVIDLDNLFIFRAKILQSCIQLVQGKFGRLI</sequence>